<organism evidence="1 2">
    <name type="scientific">Candidatus Ryanbacteria bacterium RIFCSPHIGHO2_01_FULL_45_22</name>
    <dbReference type="NCBI Taxonomy" id="1802114"/>
    <lineage>
        <taxon>Bacteria</taxon>
        <taxon>Candidatus Ryaniibacteriota</taxon>
    </lineage>
</organism>
<dbReference type="Pfam" id="PF12570">
    <property type="entry name" value="DUF3750"/>
    <property type="match status" value="1"/>
</dbReference>
<dbReference type="AlphaFoldDB" id="A0A1G2G3I7"/>
<evidence type="ECO:0000313" key="1">
    <source>
        <dbReference type="EMBL" id="OGZ44408.1"/>
    </source>
</evidence>
<reference evidence="1 2" key="1">
    <citation type="journal article" date="2016" name="Nat. Commun.">
        <title>Thousands of microbial genomes shed light on interconnected biogeochemical processes in an aquifer system.</title>
        <authorList>
            <person name="Anantharaman K."/>
            <person name="Brown C.T."/>
            <person name="Hug L.A."/>
            <person name="Sharon I."/>
            <person name="Castelle C.J."/>
            <person name="Probst A.J."/>
            <person name="Thomas B.C."/>
            <person name="Singh A."/>
            <person name="Wilkins M.J."/>
            <person name="Karaoz U."/>
            <person name="Brodie E.L."/>
            <person name="Williams K.H."/>
            <person name="Hubbard S.S."/>
            <person name="Banfield J.F."/>
        </authorList>
    </citation>
    <scope>NUCLEOTIDE SEQUENCE [LARGE SCALE GENOMIC DNA]</scope>
</reference>
<dbReference type="Proteomes" id="UP000177480">
    <property type="component" value="Unassembled WGS sequence"/>
</dbReference>
<dbReference type="STRING" id="1802114.A2719_04405"/>
<name>A0A1G2G3I7_9BACT</name>
<sequence length="156" mass="18238">MKKDSVETLVKKDKYQVFLFACPANLPFSFATHSWFVTNKKGLLSRWEVLFRKHACETSWGHLHKNAFLPFRGIHVFPFSNSDRYFWQNVRLIGHIGGEMGSLAYRMTDFIESSAQKYPLCNSYSLTGPNSNTYVRWVLRQFPESKLFLPWNAFGK</sequence>
<accession>A0A1G2G3I7</accession>
<evidence type="ECO:0000313" key="2">
    <source>
        <dbReference type="Proteomes" id="UP000177480"/>
    </source>
</evidence>
<comment type="caution">
    <text evidence="1">The sequence shown here is derived from an EMBL/GenBank/DDBJ whole genome shotgun (WGS) entry which is preliminary data.</text>
</comment>
<dbReference type="EMBL" id="MHNK01000003">
    <property type="protein sequence ID" value="OGZ44408.1"/>
    <property type="molecule type" value="Genomic_DNA"/>
</dbReference>
<proteinExistence type="predicted"/>
<gene>
    <name evidence="1" type="ORF">A2719_04405</name>
</gene>
<dbReference type="InterPro" id="IPR022224">
    <property type="entry name" value="DUF3750"/>
</dbReference>
<protein>
    <submittedName>
        <fullName evidence="1">Uncharacterized protein</fullName>
    </submittedName>
</protein>